<dbReference type="InterPro" id="IPR036249">
    <property type="entry name" value="Thioredoxin-like_sf"/>
</dbReference>
<dbReference type="Proteomes" id="UP000440578">
    <property type="component" value="Unassembled WGS sequence"/>
</dbReference>
<organism evidence="2 3">
    <name type="scientific">Amphibalanus amphitrite</name>
    <name type="common">Striped barnacle</name>
    <name type="synonym">Balanus amphitrite</name>
    <dbReference type="NCBI Taxonomy" id="1232801"/>
    <lineage>
        <taxon>Eukaryota</taxon>
        <taxon>Metazoa</taxon>
        <taxon>Ecdysozoa</taxon>
        <taxon>Arthropoda</taxon>
        <taxon>Crustacea</taxon>
        <taxon>Multicrustacea</taxon>
        <taxon>Cirripedia</taxon>
        <taxon>Thoracica</taxon>
        <taxon>Thoracicalcarea</taxon>
        <taxon>Balanomorpha</taxon>
        <taxon>Balanoidea</taxon>
        <taxon>Balanidae</taxon>
        <taxon>Amphibalaninae</taxon>
        <taxon>Amphibalanus</taxon>
    </lineage>
</organism>
<gene>
    <name evidence="2" type="ORF">FJT64_026863</name>
</gene>
<dbReference type="OrthoDB" id="40334at2759"/>
<dbReference type="InterPro" id="IPR032801">
    <property type="entry name" value="PXL2A/B/C"/>
</dbReference>
<sequence>MPSVEPVLTEAAVLAETIEATIAAAEQELTKVTLDEFISSKIGMFGKLIGAYARLFESCGVHSREELDELVRRQAGQPGSRKIFSAMEHLLDVEAEFGRLRCSVLVVSFGVREGALRWLADTGCEFPLLLDPERQLYRALGLARSIAKVWQHSTLQYYGGQKAAGRPLPAAYTGVEDDPHQMGGDFIVDGSDRLVLVHCSTSPPDRPTVPALLAAVRALDEQDQ</sequence>
<evidence type="ECO:0000313" key="3">
    <source>
        <dbReference type="Proteomes" id="UP000440578"/>
    </source>
</evidence>
<evidence type="ECO:0000313" key="2">
    <source>
        <dbReference type="EMBL" id="KAF0300655.1"/>
    </source>
</evidence>
<accession>A0A6A4W2J5</accession>
<comment type="caution">
    <text evidence="2">The sequence shown here is derived from an EMBL/GenBank/DDBJ whole genome shotgun (WGS) entry which is preliminary data.</text>
</comment>
<keyword evidence="1" id="KW-0175">Coiled coil</keyword>
<dbReference type="AlphaFoldDB" id="A0A6A4W2J5"/>
<name>A0A6A4W2J5_AMPAM</name>
<proteinExistence type="predicted"/>
<reference evidence="2 3" key="1">
    <citation type="submission" date="2019-07" db="EMBL/GenBank/DDBJ databases">
        <title>Draft genome assembly of a fouling barnacle, Amphibalanus amphitrite (Darwin, 1854): The first reference genome for Thecostraca.</title>
        <authorList>
            <person name="Kim W."/>
        </authorList>
    </citation>
    <scope>NUCLEOTIDE SEQUENCE [LARGE SCALE GENOMIC DNA]</scope>
    <source>
        <strain evidence="2">SNU_AA5</strain>
        <tissue evidence="2">Soma without cirri and trophi</tissue>
    </source>
</reference>
<evidence type="ECO:0008006" key="4">
    <source>
        <dbReference type="Google" id="ProtNLM"/>
    </source>
</evidence>
<feature type="coiled-coil region" evidence="1">
    <location>
        <begin position="8"/>
        <end position="35"/>
    </location>
</feature>
<dbReference type="EMBL" id="VIIS01001246">
    <property type="protein sequence ID" value="KAF0300655.1"/>
    <property type="molecule type" value="Genomic_DNA"/>
</dbReference>
<protein>
    <recommendedName>
        <fullName evidence="4">Prostamide/prostaglandin F synthase</fullName>
    </recommendedName>
</protein>
<keyword evidence="3" id="KW-1185">Reference proteome</keyword>
<dbReference type="Gene3D" id="3.40.30.10">
    <property type="entry name" value="Glutaredoxin"/>
    <property type="match status" value="1"/>
</dbReference>
<dbReference type="SUPFAM" id="SSF52833">
    <property type="entry name" value="Thioredoxin-like"/>
    <property type="match status" value="1"/>
</dbReference>
<evidence type="ECO:0000256" key="1">
    <source>
        <dbReference type="SAM" id="Coils"/>
    </source>
</evidence>
<dbReference type="Pfam" id="PF13911">
    <property type="entry name" value="AhpC-TSA_2"/>
    <property type="match status" value="1"/>
</dbReference>